<dbReference type="PANTHER" id="PTHR48111">
    <property type="entry name" value="REGULATOR OF RPOS"/>
    <property type="match status" value="1"/>
</dbReference>
<keyword evidence="1 6" id="KW-0597">Phosphoprotein</keyword>
<dbReference type="InterPro" id="IPR039420">
    <property type="entry name" value="WalR-like"/>
</dbReference>
<dbReference type="Proteomes" id="UP000002505">
    <property type="component" value="Chromosome"/>
</dbReference>
<dbReference type="AlphaFoldDB" id="B8HEC5"/>
<evidence type="ECO:0000256" key="6">
    <source>
        <dbReference type="PROSITE-ProRule" id="PRU00169"/>
    </source>
</evidence>
<name>B8HEC5_PSECP</name>
<keyword evidence="2" id="KW-0902">Two-component regulatory system</keyword>
<dbReference type="CDD" id="cd00383">
    <property type="entry name" value="trans_reg_C"/>
    <property type="match status" value="1"/>
</dbReference>
<evidence type="ECO:0000256" key="1">
    <source>
        <dbReference type="ARBA" id="ARBA00022553"/>
    </source>
</evidence>
<dbReference type="Gene3D" id="6.10.250.690">
    <property type="match status" value="1"/>
</dbReference>
<accession>B8HEC5</accession>
<feature type="modified residue" description="4-aspartylphosphate" evidence="6">
    <location>
        <position position="55"/>
    </location>
</feature>
<dbReference type="InterPro" id="IPR001867">
    <property type="entry name" value="OmpR/PhoB-type_DNA-bd"/>
</dbReference>
<dbReference type="CDD" id="cd17574">
    <property type="entry name" value="REC_OmpR"/>
    <property type="match status" value="1"/>
</dbReference>
<dbReference type="GO" id="GO:0000976">
    <property type="term" value="F:transcription cis-regulatory region binding"/>
    <property type="evidence" value="ECO:0007669"/>
    <property type="project" value="TreeGrafter"/>
</dbReference>
<protein>
    <submittedName>
        <fullName evidence="10">Two component transcriptional regulator, winged helix family</fullName>
    </submittedName>
</protein>
<feature type="domain" description="OmpR/PhoB-type" evidence="9">
    <location>
        <begin position="169"/>
        <end position="277"/>
    </location>
</feature>
<dbReference type="GO" id="GO:0006355">
    <property type="term" value="P:regulation of DNA-templated transcription"/>
    <property type="evidence" value="ECO:0007669"/>
    <property type="project" value="InterPro"/>
</dbReference>
<feature type="DNA-binding region" description="OmpR/PhoB-type" evidence="7">
    <location>
        <begin position="169"/>
        <end position="277"/>
    </location>
</feature>
<dbReference type="Gene3D" id="1.10.10.10">
    <property type="entry name" value="Winged helix-like DNA-binding domain superfamily/Winged helix DNA-binding domain"/>
    <property type="match status" value="1"/>
</dbReference>
<dbReference type="SUPFAM" id="SSF52172">
    <property type="entry name" value="CheY-like"/>
    <property type="match status" value="1"/>
</dbReference>
<dbReference type="SMART" id="SM00448">
    <property type="entry name" value="REC"/>
    <property type="match status" value="1"/>
</dbReference>
<dbReference type="PANTHER" id="PTHR48111:SF1">
    <property type="entry name" value="TWO-COMPONENT RESPONSE REGULATOR ORR33"/>
    <property type="match status" value="1"/>
</dbReference>
<evidence type="ECO:0000313" key="11">
    <source>
        <dbReference type="Proteomes" id="UP000002505"/>
    </source>
</evidence>
<dbReference type="Gene3D" id="3.40.50.2300">
    <property type="match status" value="1"/>
</dbReference>
<dbReference type="GO" id="GO:0032993">
    <property type="term" value="C:protein-DNA complex"/>
    <property type="evidence" value="ECO:0007669"/>
    <property type="project" value="TreeGrafter"/>
</dbReference>
<dbReference type="PROSITE" id="PS51755">
    <property type="entry name" value="OMPR_PHOB"/>
    <property type="match status" value="1"/>
</dbReference>
<dbReference type="RefSeq" id="WP_015938066.1">
    <property type="nucleotide sequence ID" value="NC_011886.1"/>
</dbReference>
<dbReference type="InterPro" id="IPR036388">
    <property type="entry name" value="WH-like_DNA-bd_sf"/>
</dbReference>
<keyword evidence="5" id="KW-0804">Transcription</keyword>
<dbReference type="PROSITE" id="PS50110">
    <property type="entry name" value="RESPONSE_REGULATORY"/>
    <property type="match status" value="1"/>
</dbReference>
<proteinExistence type="predicted"/>
<dbReference type="STRING" id="452863.Achl_2906"/>
<evidence type="ECO:0000259" key="8">
    <source>
        <dbReference type="PROSITE" id="PS50110"/>
    </source>
</evidence>
<dbReference type="SMART" id="SM00862">
    <property type="entry name" value="Trans_reg_C"/>
    <property type="match status" value="1"/>
</dbReference>
<dbReference type="GO" id="GO:0005829">
    <property type="term" value="C:cytosol"/>
    <property type="evidence" value="ECO:0007669"/>
    <property type="project" value="TreeGrafter"/>
</dbReference>
<keyword evidence="3" id="KW-0805">Transcription regulation</keyword>
<evidence type="ECO:0000256" key="5">
    <source>
        <dbReference type="ARBA" id="ARBA00023163"/>
    </source>
</evidence>
<reference evidence="10" key="1">
    <citation type="submission" date="2009-01" db="EMBL/GenBank/DDBJ databases">
        <title>Complete sequence of chromosome of Arthrobacter chlorophenolicus A6.</title>
        <authorList>
            <consortium name="US DOE Joint Genome Institute"/>
            <person name="Lucas S."/>
            <person name="Copeland A."/>
            <person name="Lapidus A."/>
            <person name="Glavina del Rio T."/>
            <person name="Tice H."/>
            <person name="Bruce D."/>
            <person name="Goodwin L."/>
            <person name="Pitluck S."/>
            <person name="Goltsman E."/>
            <person name="Clum A."/>
            <person name="Larimer F."/>
            <person name="Land M."/>
            <person name="Hauser L."/>
            <person name="Kyrpides N."/>
            <person name="Mikhailova N."/>
            <person name="Jansson J."/>
            <person name="Richardson P."/>
        </authorList>
    </citation>
    <scope>NUCLEOTIDE SEQUENCE [LARGE SCALE GENOMIC DNA]</scope>
    <source>
        <strain evidence="10">A6</strain>
    </source>
</reference>
<evidence type="ECO:0000256" key="7">
    <source>
        <dbReference type="PROSITE-ProRule" id="PRU01091"/>
    </source>
</evidence>
<dbReference type="KEGG" id="ach:Achl_2906"/>
<dbReference type="InterPro" id="IPR001789">
    <property type="entry name" value="Sig_transdc_resp-reg_receiver"/>
</dbReference>
<dbReference type="GO" id="GO:0000156">
    <property type="term" value="F:phosphorelay response regulator activity"/>
    <property type="evidence" value="ECO:0007669"/>
    <property type="project" value="TreeGrafter"/>
</dbReference>
<gene>
    <name evidence="10" type="ordered locus">Achl_2906</name>
</gene>
<dbReference type="HOGENOM" id="CLU_000445_30_4_11"/>
<dbReference type="SUPFAM" id="SSF46894">
    <property type="entry name" value="C-terminal effector domain of the bipartite response regulators"/>
    <property type="match status" value="1"/>
</dbReference>
<evidence type="ECO:0000256" key="4">
    <source>
        <dbReference type="ARBA" id="ARBA00023125"/>
    </source>
</evidence>
<evidence type="ECO:0000256" key="2">
    <source>
        <dbReference type="ARBA" id="ARBA00023012"/>
    </source>
</evidence>
<sequence length="277" mass="30721">MGKRGVAVVIEDDGAIRASLTEVLRQSGFSVHPTSSGSEGLARVVEHKPDIVTVDIGLPDFDGIEVSRRIRTFSDAYVIIISRRADEADALMGFEAGADDYLIKPFRTRELKARVRAMFRRPRIIVPPATQLLPAARQTRRGEVLVPEILGLVAAPAGARELQQPAQATSKIDFAHRGLTLHEGTRQVAVDGVPVSLTRSQFDILLVLMENGRTIQTKADLVRRLRNEPYTTGTFVSAKEERAVEVQVSNLRKRLGENTRRPRWIETVHGVGYRMTP</sequence>
<keyword evidence="11" id="KW-1185">Reference proteome</keyword>
<dbReference type="InterPro" id="IPR011006">
    <property type="entry name" value="CheY-like_superfamily"/>
</dbReference>
<feature type="domain" description="Response regulatory" evidence="8">
    <location>
        <begin position="6"/>
        <end position="119"/>
    </location>
</feature>
<dbReference type="Pfam" id="PF00486">
    <property type="entry name" value="Trans_reg_C"/>
    <property type="match status" value="1"/>
</dbReference>
<dbReference type="eggNOG" id="COG0745">
    <property type="taxonomic scope" value="Bacteria"/>
</dbReference>
<organism evidence="10 11">
    <name type="scientific">Pseudarthrobacter chlorophenolicus (strain ATCC 700700 / DSM 12829 / CIP 107037 / JCM 12360 / KCTC 9906 / NCIMB 13794 / A6)</name>
    <name type="common">Arthrobacter chlorophenolicus</name>
    <dbReference type="NCBI Taxonomy" id="452863"/>
    <lineage>
        <taxon>Bacteria</taxon>
        <taxon>Bacillati</taxon>
        <taxon>Actinomycetota</taxon>
        <taxon>Actinomycetes</taxon>
        <taxon>Micrococcales</taxon>
        <taxon>Micrococcaceae</taxon>
        <taxon>Pseudarthrobacter</taxon>
    </lineage>
</organism>
<dbReference type="InterPro" id="IPR016032">
    <property type="entry name" value="Sig_transdc_resp-reg_C-effctor"/>
</dbReference>
<dbReference type="Pfam" id="PF00072">
    <property type="entry name" value="Response_reg"/>
    <property type="match status" value="1"/>
</dbReference>
<dbReference type="OrthoDB" id="3197131at2"/>
<dbReference type="EMBL" id="CP001341">
    <property type="protein sequence ID" value="ACL40870.1"/>
    <property type="molecule type" value="Genomic_DNA"/>
</dbReference>
<keyword evidence="4 7" id="KW-0238">DNA-binding</keyword>
<evidence type="ECO:0000313" key="10">
    <source>
        <dbReference type="EMBL" id="ACL40870.1"/>
    </source>
</evidence>
<evidence type="ECO:0000256" key="3">
    <source>
        <dbReference type="ARBA" id="ARBA00023015"/>
    </source>
</evidence>
<evidence type="ECO:0000259" key="9">
    <source>
        <dbReference type="PROSITE" id="PS51755"/>
    </source>
</evidence>